<dbReference type="InterPro" id="IPR022385">
    <property type="entry name" value="Rhs_assc_core"/>
</dbReference>
<reference evidence="4 5" key="1">
    <citation type="submission" date="2020-04" db="EMBL/GenBank/DDBJ databases">
        <title>Ramlibacter sp. G-1-2-2 isolated from soil.</title>
        <authorList>
            <person name="Dahal R.H."/>
        </authorList>
    </citation>
    <scope>NUCLEOTIDE SEQUENCE [LARGE SCALE GENOMIC DNA]</scope>
    <source>
        <strain evidence="4 5">G-1-2-2</strain>
    </source>
</reference>
<evidence type="ECO:0000313" key="4">
    <source>
        <dbReference type="EMBL" id="NML43486.1"/>
    </source>
</evidence>
<dbReference type="InterPro" id="IPR050708">
    <property type="entry name" value="T6SS_VgrG/RHS"/>
</dbReference>
<proteinExistence type="predicted"/>
<dbReference type="RefSeq" id="WP_169417689.1">
    <property type="nucleotide sequence ID" value="NZ_JABBFX010000001.1"/>
</dbReference>
<dbReference type="Pfam" id="PF25023">
    <property type="entry name" value="TEN_YD-shell"/>
    <property type="match status" value="1"/>
</dbReference>
<dbReference type="InterPro" id="IPR056823">
    <property type="entry name" value="TEN-like_YD-shell"/>
</dbReference>
<accession>A0A848GXT9</accession>
<comment type="caution">
    <text evidence="4">The sequence shown here is derived from an EMBL/GenBank/DDBJ whole genome shotgun (WGS) entry which is preliminary data.</text>
</comment>
<protein>
    <submittedName>
        <fullName evidence="4">Type IV secretion protein Rhs</fullName>
    </submittedName>
</protein>
<dbReference type="AlphaFoldDB" id="A0A848GXT9"/>
<keyword evidence="5" id="KW-1185">Reference proteome</keyword>
<feature type="domain" description="Teneurin-like YD-shell" evidence="3">
    <location>
        <begin position="447"/>
        <end position="727"/>
    </location>
</feature>
<feature type="domain" description="Bacterial Ig-like" evidence="2">
    <location>
        <begin position="60"/>
        <end position="145"/>
    </location>
</feature>
<evidence type="ECO:0000259" key="2">
    <source>
        <dbReference type="Pfam" id="PF16640"/>
    </source>
</evidence>
<dbReference type="InterPro" id="IPR013783">
    <property type="entry name" value="Ig-like_fold"/>
</dbReference>
<dbReference type="NCBIfam" id="TIGR01643">
    <property type="entry name" value="YD_repeat_2x"/>
    <property type="match status" value="2"/>
</dbReference>
<dbReference type="InterPro" id="IPR031325">
    <property type="entry name" value="RHS_repeat"/>
</dbReference>
<evidence type="ECO:0000256" key="1">
    <source>
        <dbReference type="ARBA" id="ARBA00022737"/>
    </source>
</evidence>
<dbReference type="Gene3D" id="2.180.10.10">
    <property type="entry name" value="RHS repeat-associated core"/>
    <property type="match status" value="1"/>
</dbReference>
<dbReference type="Proteomes" id="UP000541185">
    <property type="component" value="Unassembled WGS sequence"/>
</dbReference>
<dbReference type="NCBIfam" id="TIGR03696">
    <property type="entry name" value="Rhs_assc_core"/>
    <property type="match status" value="1"/>
</dbReference>
<organism evidence="4 5">
    <name type="scientific">Ramlibacter agri</name>
    <dbReference type="NCBI Taxonomy" id="2728837"/>
    <lineage>
        <taxon>Bacteria</taxon>
        <taxon>Pseudomonadati</taxon>
        <taxon>Pseudomonadota</taxon>
        <taxon>Betaproteobacteria</taxon>
        <taxon>Burkholderiales</taxon>
        <taxon>Comamonadaceae</taxon>
        <taxon>Ramlibacter</taxon>
    </lineage>
</organism>
<dbReference type="PANTHER" id="PTHR32305">
    <property type="match status" value="1"/>
</dbReference>
<dbReference type="PANTHER" id="PTHR32305:SF15">
    <property type="entry name" value="PROTEIN RHSA-RELATED"/>
    <property type="match status" value="1"/>
</dbReference>
<dbReference type="EMBL" id="JABBFX010000001">
    <property type="protein sequence ID" value="NML43486.1"/>
    <property type="molecule type" value="Genomic_DNA"/>
</dbReference>
<dbReference type="InterPro" id="IPR032109">
    <property type="entry name" value="Big_3_5"/>
</dbReference>
<dbReference type="Gene3D" id="2.60.40.10">
    <property type="entry name" value="Immunoglobulins"/>
    <property type="match status" value="1"/>
</dbReference>
<sequence>MTNRTEMGCAQLPWSIPALRSRARWSLVGVLAMGLLGLAQPALADGATGGSLTMSSISLSVSQGTTTLGQNLTLFARVSGASSTAPGTVTFTDGSVSIGTAVPFSGAATLSVTNLSVGTHSLAASYGGDAGAAGSTTPQSATVTVVARAGYVWQYGYDAMGRPNTVVDPNANATYIYRDSLGRPIQTQQPANTGSSTPTVTQFGYDPMGSLTSVADPRNLATTYTRNGLGDAKALSSPDSGNSQYAFDAKGNVVSSTDARGKTTTLAYDALDRLVSISYPTGTGTTFEYDGGASPTPAEAGELTKMTDASGQTTYAHDAMGRLTSKTVTIGSRTFTVGYAWGDSGSALDKLTAITYPSGARVNYSYDPYGSVAGITVNPPNTNGAGTSATSVTLLSGIAYNADSQVTSWQWSDGKARTIGYDANGMVSSYTLGDPLGTGTAAGVLRTLTRDAAGRITGYSHTNNGNPVTNLDQSFGYDNLNRLTSQTLGAISTVYSYDDNGNRTSKTIGGTSYTNTIAASSNRLTQASDVTGTASIAHDAAGNVTSDGTNSFAYSDRGRMVTASNAGGTVTYAYNGLELRASKAGPTALVPTGAAYYVFDEAGQLLGEYDASGTPLYETAYLGTSPVGVLKQSGSAATNDVAMTVYNAYADQIDTVRLITRQDHAIVWRWDAAEAFGATAPDQNPSSLGVFVFNQRFPGQVFDQETGLAQNWNREYNAKWGRYAQSDPIGLGGGINTFAYVEGDPLRRMDPRGEAGLIGAAGGVAVTVYGLSTMFSKQRSCEQMCDLTHGDDVKACGDPERQDVLDAQKNQRVLACKASCAMGSVMSRLLPGKLK</sequence>
<gene>
    <name evidence="4" type="ORF">HHL11_06975</name>
</gene>
<name>A0A848GXT9_9BURK</name>
<dbReference type="Pfam" id="PF16640">
    <property type="entry name" value="Big_3_5"/>
    <property type="match status" value="1"/>
</dbReference>
<keyword evidence="1" id="KW-0677">Repeat</keyword>
<dbReference type="InterPro" id="IPR006530">
    <property type="entry name" value="YD"/>
</dbReference>
<dbReference type="PRINTS" id="PR00394">
    <property type="entry name" value="RHSPROTEIN"/>
</dbReference>
<dbReference type="Pfam" id="PF05593">
    <property type="entry name" value="RHS_repeat"/>
    <property type="match status" value="2"/>
</dbReference>
<evidence type="ECO:0000313" key="5">
    <source>
        <dbReference type="Proteomes" id="UP000541185"/>
    </source>
</evidence>
<evidence type="ECO:0000259" key="3">
    <source>
        <dbReference type="Pfam" id="PF25023"/>
    </source>
</evidence>